<protein>
    <submittedName>
        <fullName evidence="2">Uncharacterized protein</fullName>
    </submittedName>
</protein>
<accession>A0AAV9QWM1</accession>
<keyword evidence="1" id="KW-1133">Transmembrane helix</keyword>
<evidence type="ECO:0000313" key="3">
    <source>
        <dbReference type="Proteomes" id="UP001311232"/>
    </source>
</evidence>
<reference evidence="2 3" key="1">
    <citation type="submission" date="2021-06" db="EMBL/GenBank/DDBJ databases">
        <authorList>
            <person name="Palmer J.M."/>
        </authorList>
    </citation>
    <scope>NUCLEOTIDE SEQUENCE [LARGE SCALE GENOMIC DNA]</scope>
    <source>
        <strain evidence="2 3">MEX-2019</strain>
        <tissue evidence="2">Muscle</tissue>
    </source>
</reference>
<organism evidence="2 3">
    <name type="scientific">Crenichthys baileyi</name>
    <name type="common">White River springfish</name>
    <dbReference type="NCBI Taxonomy" id="28760"/>
    <lineage>
        <taxon>Eukaryota</taxon>
        <taxon>Metazoa</taxon>
        <taxon>Chordata</taxon>
        <taxon>Craniata</taxon>
        <taxon>Vertebrata</taxon>
        <taxon>Euteleostomi</taxon>
        <taxon>Actinopterygii</taxon>
        <taxon>Neopterygii</taxon>
        <taxon>Teleostei</taxon>
        <taxon>Neoteleostei</taxon>
        <taxon>Acanthomorphata</taxon>
        <taxon>Ovalentaria</taxon>
        <taxon>Atherinomorphae</taxon>
        <taxon>Cyprinodontiformes</taxon>
        <taxon>Goodeidae</taxon>
        <taxon>Crenichthys</taxon>
    </lineage>
</organism>
<feature type="transmembrane region" description="Helical" evidence="1">
    <location>
        <begin position="73"/>
        <end position="99"/>
    </location>
</feature>
<comment type="caution">
    <text evidence="2">The sequence shown here is derived from an EMBL/GenBank/DDBJ whole genome shotgun (WGS) entry which is preliminary data.</text>
</comment>
<dbReference type="EMBL" id="JAHHUM010002641">
    <property type="protein sequence ID" value="KAK5601876.1"/>
    <property type="molecule type" value="Genomic_DNA"/>
</dbReference>
<dbReference type="AlphaFoldDB" id="A0AAV9QWM1"/>
<name>A0AAV9QWM1_9TELE</name>
<feature type="transmembrane region" description="Helical" evidence="1">
    <location>
        <begin position="47"/>
        <end position="66"/>
    </location>
</feature>
<feature type="transmembrane region" description="Helical" evidence="1">
    <location>
        <begin position="16"/>
        <end position="41"/>
    </location>
</feature>
<dbReference type="Proteomes" id="UP001311232">
    <property type="component" value="Unassembled WGS sequence"/>
</dbReference>
<gene>
    <name evidence="2" type="ORF">CRENBAI_019296</name>
</gene>
<keyword evidence="1" id="KW-0472">Membrane</keyword>
<proteinExistence type="predicted"/>
<evidence type="ECO:0000256" key="1">
    <source>
        <dbReference type="SAM" id="Phobius"/>
    </source>
</evidence>
<evidence type="ECO:0000313" key="2">
    <source>
        <dbReference type="EMBL" id="KAK5601876.1"/>
    </source>
</evidence>
<keyword evidence="1" id="KW-0812">Transmembrane</keyword>
<sequence length="185" mass="21389">MENICMFTLYPMSKHFVLLPIITFWCSFLLHSSSPFLHISFVSDPPFLSFSFLFLSTCLFSLLSFLPCVPRCFLVSFVSFFLPILSSLLVSFCPVVSFFPSFCHVLPTFCPPSQSVFLAGFLFKVGLDDMMHIDWNLQKQYSLSFTANITGKSEKHEMFEKNPDWLGQENTVLQPLFVIELRRKY</sequence>
<keyword evidence="3" id="KW-1185">Reference proteome</keyword>